<feature type="transmembrane region" description="Helical" evidence="6">
    <location>
        <begin position="403"/>
        <end position="421"/>
    </location>
</feature>
<feature type="transmembrane region" description="Helical" evidence="6">
    <location>
        <begin position="126"/>
        <end position="147"/>
    </location>
</feature>
<keyword evidence="8" id="KW-1185">Reference proteome</keyword>
<evidence type="ECO:0000256" key="2">
    <source>
        <dbReference type="ARBA" id="ARBA00022475"/>
    </source>
</evidence>
<keyword evidence="2" id="KW-1003">Cell membrane</keyword>
<gene>
    <name evidence="7" type="ORF">NWP17_06315</name>
</gene>
<evidence type="ECO:0000256" key="4">
    <source>
        <dbReference type="ARBA" id="ARBA00022989"/>
    </source>
</evidence>
<dbReference type="PANTHER" id="PTHR30250:SF26">
    <property type="entry name" value="PSMA PROTEIN"/>
    <property type="match status" value="1"/>
</dbReference>
<reference evidence="7 8" key="1">
    <citation type="journal article" date="2023" name="J. Phycol.">
        <title>Chrysosporum ovalisporum is synonymous with the true-branching cyanobacterium Umezakia natans (Nostocales/Aphanizomenonaceae).</title>
        <authorList>
            <person name="McGregor G.B."/>
            <person name="Sendall B.C."/>
            <person name="Niiyama Y."/>
            <person name="Tuji A."/>
            <person name="Willis A."/>
        </authorList>
    </citation>
    <scope>NUCLEOTIDE SEQUENCE [LARGE SCALE GENOMIC DNA]</scope>
    <source>
        <strain evidence="7 8">ANA360D</strain>
    </source>
</reference>
<proteinExistence type="predicted"/>
<dbReference type="InterPro" id="IPR050833">
    <property type="entry name" value="Poly_Biosynth_Transport"/>
</dbReference>
<comment type="caution">
    <text evidence="7">The sequence shown here is derived from an EMBL/GenBank/DDBJ whole genome shotgun (WGS) entry which is preliminary data.</text>
</comment>
<feature type="transmembrane region" description="Helical" evidence="6">
    <location>
        <begin position="154"/>
        <end position="175"/>
    </location>
</feature>
<evidence type="ECO:0000256" key="1">
    <source>
        <dbReference type="ARBA" id="ARBA00004651"/>
    </source>
</evidence>
<evidence type="ECO:0000313" key="8">
    <source>
        <dbReference type="Proteomes" id="UP001159387"/>
    </source>
</evidence>
<feature type="transmembrane region" description="Helical" evidence="6">
    <location>
        <begin position="461"/>
        <end position="485"/>
    </location>
</feature>
<keyword evidence="5 6" id="KW-0472">Membrane</keyword>
<keyword evidence="4 6" id="KW-1133">Transmembrane helix</keyword>
<feature type="transmembrane region" description="Helical" evidence="6">
    <location>
        <begin position="12"/>
        <end position="33"/>
    </location>
</feature>
<feature type="transmembrane region" description="Helical" evidence="6">
    <location>
        <begin position="346"/>
        <end position="367"/>
    </location>
</feature>
<evidence type="ECO:0000313" key="7">
    <source>
        <dbReference type="EMBL" id="MDH6060053.1"/>
    </source>
</evidence>
<dbReference type="GO" id="GO:0005886">
    <property type="term" value="C:plasma membrane"/>
    <property type="evidence" value="ECO:0007669"/>
    <property type="project" value="UniProtKB-SubCell"/>
</dbReference>
<dbReference type="PANTHER" id="PTHR30250">
    <property type="entry name" value="PST FAMILY PREDICTED COLANIC ACID TRANSPORTER"/>
    <property type="match status" value="1"/>
</dbReference>
<feature type="transmembrane region" description="Helical" evidence="6">
    <location>
        <begin position="181"/>
        <end position="201"/>
    </location>
</feature>
<evidence type="ECO:0000256" key="6">
    <source>
        <dbReference type="SAM" id="Phobius"/>
    </source>
</evidence>
<dbReference type="RefSeq" id="WP_280654065.1">
    <property type="nucleotide sequence ID" value="NZ_JANQDH010000041.1"/>
</dbReference>
<dbReference type="AlphaFoldDB" id="A0AA43GQS2"/>
<comment type="subcellular location">
    <subcellularLocation>
        <location evidence="1">Cell membrane</location>
        <topology evidence="1">Multi-pass membrane protein</topology>
    </subcellularLocation>
</comment>
<organism evidence="7 8">
    <name type="scientific">Chrysosporum bergii ANA360D</name>
    <dbReference type="NCBI Taxonomy" id="617107"/>
    <lineage>
        <taxon>Bacteria</taxon>
        <taxon>Bacillati</taxon>
        <taxon>Cyanobacteriota</taxon>
        <taxon>Cyanophyceae</taxon>
        <taxon>Nostocales</taxon>
        <taxon>Nodulariaceae</taxon>
        <taxon>Chrysosporum</taxon>
    </lineage>
</organism>
<name>A0AA43GQS2_9CYAN</name>
<accession>A0AA43GQS2</accession>
<evidence type="ECO:0000256" key="3">
    <source>
        <dbReference type="ARBA" id="ARBA00022692"/>
    </source>
</evidence>
<feature type="transmembrane region" description="Helical" evidence="6">
    <location>
        <begin position="91"/>
        <end position="114"/>
    </location>
</feature>
<dbReference type="EMBL" id="JANQDH010000041">
    <property type="protein sequence ID" value="MDH6060053.1"/>
    <property type="molecule type" value="Genomic_DNA"/>
</dbReference>
<feature type="transmembrane region" description="Helical" evidence="6">
    <location>
        <begin position="433"/>
        <end position="455"/>
    </location>
</feature>
<dbReference type="Proteomes" id="UP001159387">
    <property type="component" value="Unassembled WGS sequence"/>
</dbReference>
<sequence length="510" mass="55872">MQRTGSSVVNFSTGLILQVITLSIGIFSTPLLLSWLGDERYGAFRAANDWGNYLNLLELGISGSLMALLAKAVGTGDGQQIRLTLATGIKAYLKIMAIMVLVGGALGLLITRVVPVEKTLLADLQTGYWLGLLTIFLLPLTPFRLLADASQRGYFANVLIMFQSLIITGLALLLARGGFGITGQFLALLAGNIGFQILMCWDGLRRYPDVFSAIQDHKPQIPIERQLWRLNRSTFTLRLSGQLSLFTDNIIISYSLSPASVVPFFVTQRLAALAQGQIQGIANATWAALADLHAKGEIETFNARLIELTRLVAVMGVTFMVAIAPYNHHFIKLWVGEDRFAGDGVTLLAACNVFFLGLLSLWSWCFGGTGNQPKLVRPATLSATINFLVSIISTQFLGMIGPLLGTFIGFTTVSLWQLPLLMGEVFGTSVKQLFLAVAQPLAVGLPYGLAVWWLAKSHSPGGWLGLAVEMALTALIYFVIAWLFVLSHSERQQWSDRIQMLYSQLRQRTR</sequence>
<feature type="transmembrane region" description="Helical" evidence="6">
    <location>
        <begin position="308"/>
        <end position="326"/>
    </location>
</feature>
<evidence type="ECO:0000256" key="5">
    <source>
        <dbReference type="ARBA" id="ARBA00023136"/>
    </source>
</evidence>
<keyword evidence="3 6" id="KW-0812">Transmembrane</keyword>
<protein>
    <submittedName>
        <fullName evidence="7">Polysaccharide biosynthesis C-terminal domain-containing protein</fullName>
    </submittedName>
</protein>